<accession>S8BD64</accession>
<comment type="subcellular location">
    <subcellularLocation>
        <location evidence="1">Nucleus membrane</location>
        <topology evidence="1">Multi-pass membrane protein</topology>
    </subcellularLocation>
    <subcellularLocation>
        <location evidence="2">Nucleus</location>
        <location evidence="2">Nuclear pore complex</location>
    </subcellularLocation>
</comment>
<evidence type="ECO:0000256" key="6">
    <source>
        <dbReference type="ARBA" id="ARBA00022816"/>
    </source>
</evidence>
<dbReference type="GO" id="GO:0015031">
    <property type="term" value="P:protein transport"/>
    <property type="evidence" value="ECO:0007669"/>
    <property type="project" value="UniProtKB-KW"/>
</dbReference>
<keyword evidence="12" id="KW-0539">Nucleus</keyword>
<evidence type="ECO:0000313" key="14">
    <source>
        <dbReference type="Proteomes" id="UP000015100"/>
    </source>
</evidence>
<evidence type="ECO:0000256" key="3">
    <source>
        <dbReference type="ARBA" id="ARBA00005760"/>
    </source>
</evidence>
<keyword evidence="10" id="KW-0906">Nuclear pore complex</keyword>
<dbReference type="InterPro" id="IPR019049">
    <property type="entry name" value="Nucleoporin_prot_Ndc1/Nup"/>
</dbReference>
<keyword evidence="7" id="KW-0653">Protein transport</keyword>
<comment type="similarity">
    <text evidence="3">Belongs to the NDC1 family.</text>
</comment>
<dbReference type="GO" id="GO:0051028">
    <property type="term" value="P:mRNA transport"/>
    <property type="evidence" value="ECO:0007669"/>
    <property type="project" value="UniProtKB-KW"/>
</dbReference>
<evidence type="ECO:0000256" key="8">
    <source>
        <dbReference type="ARBA" id="ARBA00022989"/>
    </source>
</evidence>
<evidence type="ECO:0000256" key="4">
    <source>
        <dbReference type="ARBA" id="ARBA00022448"/>
    </source>
</evidence>
<dbReference type="AlphaFoldDB" id="S8BD64"/>
<dbReference type="PANTHER" id="PTHR13269">
    <property type="entry name" value="NUCLEOPORIN NDC1"/>
    <property type="match status" value="1"/>
</dbReference>
<dbReference type="OrthoDB" id="67850at2759"/>
<dbReference type="GO" id="GO:0070762">
    <property type="term" value="C:nuclear pore transmembrane ring"/>
    <property type="evidence" value="ECO:0007669"/>
    <property type="project" value="TreeGrafter"/>
</dbReference>
<evidence type="ECO:0000256" key="5">
    <source>
        <dbReference type="ARBA" id="ARBA00022692"/>
    </source>
</evidence>
<protein>
    <submittedName>
        <fullName evidence="13">Uncharacterized protein</fullName>
    </submittedName>
</protein>
<keyword evidence="6" id="KW-0509">mRNA transport</keyword>
<evidence type="ECO:0000256" key="11">
    <source>
        <dbReference type="ARBA" id="ARBA00023136"/>
    </source>
</evidence>
<dbReference type="OMA" id="FWELAYL"/>
<reference evidence="13 14" key="1">
    <citation type="journal article" date="2013" name="PLoS Genet.">
        <title>Genomic mechanisms accounting for the adaptation to parasitism in nematode-trapping fungi.</title>
        <authorList>
            <person name="Meerupati T."/>
            <person name="Andersson K.M."/>
            <person name="Friman E."/>
            <person name="Kumar D."/>
            <person name="Tunlid A."/>
            <person name="Ahren D."/>
        </authorList>
    </citation>
    <scope>NUCLEOTIDE SEQUENCE [LARGE SCALE GENOMIC DNA]</scope>
    <source>
        <strain evidence="13 14">CBS 200.50</strain>
    </source>
</reference>
<keyword evidence="5" id="KW-0812">Transmembrane</keyword>
<proteinExistence type="inferred from homology"/>
<organism evidence="13 14">
    <name type="scientific">Dactylellina haptotyla (strain CBS 200.50)</name>
    <name type="common">Nematode-trapping fungus</name>
    <name type="synonym">Monacrosporium haptotylum</name>
    <dbReference type="NCBI Taxonomy" id="1284197"/>
    <lineage>
        <taxon>Eukaryota</taxon>
        <taxon>Fungi</taxon>
        <taxon>Dikarya</taxon>
        <taxon>Ascomycota</taxon>
        <taxon>Pezizomycotina</taxon>
        <taxon>Orbiliomycetes</taxon>
        <taxon>Orbiliales</taxon>
        <taxon>Orbiliaceae</taxon>
        <taxon>Dactylellina</taxon>
    </lineage>
</organism>
<name>S8BD64_DACHA</name>
<evidence type="ECO:0000256" key="2">
    <source>
        <dbReference type="ARBA" id="ARBA00004567"/>
    </source>
</evidence>
<dbReference type="EMBL" id="AQGS01000750">
    <property type="protein sequence ID" value="EPS37153.1"/>
    <property type="molecule type" value="Genomic_DNA"/>
</dbReference>
<sequence>MAFKELAFIATEIPSRRESVFKDLTKPTPILELIMTECRGLLNVVVTDLSPPPELSTGTVEAKCPSPIKDIKGFSPQKPSDENVLRTPRKQTIVDQWQATPGNMPTSPINLNALKTHMIKKETVESKIYSLLNPILQSQYGDILRLTIQRKTTSLLPNATMQIDALDAMVGFICASLTEDTYGMIQKDISGILEEFTKIASTLEAYMAKPPLHWTDIHAKRVMEQGSAAAKEALFPEAVVLLAAINGGLQKIGDVFTPYFDGIGLSVDVKRKIRRVCEAAKSTKL</sequence>
<reference evidence="14" key="2">
    <citation type="submission" date="2013-04" db="EMBL/GenBank/DDBJ databases">
        <title>Genomic mechanisms accounting for the adaptation to parasitism in nematode-trapping fungi.</title>
        <authorList>
            <person name="Ahren D.G."/>
        </authorList>
    </citation>
    <scope>NUCLEOTIDE SEQUENCE [LARGE SCALE GENOMIC DNA]</scope>
    <source>
        <strain evidence="14">CBS 200.50</strain>
    </source>
</reference>
<dbReference type="Pfam" id="PF09531">
    <property type="entry name" value="Ndc1_Nup"/>
    <property type="match status" value="1"/>
</dbReference>
<dbReference type="STRING" id="1284197.S8BD64"/>
<gene>
    <name evidence="13" type="ORF">H072_9214</name>
</gene>
<dbReference type="GO" id="GO:0070631">
    <property type="term" value="P:spindle pole body localization"/>
    <property type="evidence" value="ECO:0007669"/>
    <property type="project" value="TreeGrafter"/>
</dbReference>
<keyword evidence="8" id="KW-1133">Transmembrane helix</keyword>
<dbReference type="PANTHER" id="PTHR13269:SF6">
    <property type="entry name" value="NUCLEOPORIN NDC1"/>
    <property type="match status" value="1"/>
</dbReference>
<evidence type="ECO:0000313" key="13">
    <source>
        <dbReference type="EMBL" id="EPS37153.1"/>
    </source>
</evidence>
<keyword evidence="14" id="KW-1185">Reference proteome</keyword>
<dbReference type="GO" id="GO:0031965">
    <property type="term" value="C:nuclear membrane"/>
    <property type="evidence" value="ECO:0007669"/>
    <property type="project" value="UniProtKB-SubCell"/>
</dbReference>
<dbReference type="GO" id="GO:0005816">
    <property type="term" value="C:spindle pole body"/>
    <property type="evidence" value="ECO:0007669"/>
    <property type="project" value="TreeGrafter"/>
</dbReference>
<dbReference type="HOGENOM" id="CLU_963750_0_0_1"/>
<dbReference type="GO" id="GO:0006999">
    <property type="term" value="P:nuclear pore organization"/>
    <property type="evidence" value="ECO:0007669"/>
    <property type="project" value="TreeGrafter"/>
</dbReference>
<evidence type="ECO:0000256" key="7">
    <source>
        <dbReference type="ARBA" id="ARBA00022927"/>
    </source>
</evidence>
<evidence type="ECO:0000256" key="12">
    <source>
        <dbReference type="ARBA" id="ARBA00023242"/>
    </source>
</evidence>
<dbReference type="Proteomes" id="UP000015100">
    <property type="component" value="Unassembled WGS sequence"/>
</dbReference>
<evidence type="ECO:0000256" key="1">
    <source>
        <dbReference type="ARBA" id="ARBA00004232"/>
    </source>
</evidence>
<keyword evidence="11" id="KW-0472">Membrane</keyword>
<keyword evidence="9" id="KW-0811">Translocation</keyword>
<evidence type="ECO:0000256" key="9">
    <source>
        <dbReference type="ARBA" id="ARBA00023010"/>
    </source>
</evidence>
<evidence type="ECO:0000256" key="10">
    <source>
        <dbReference type="ARBA" id="ARBA00023132"/>
    </source>
</evidence>
<comment type="caution">
    <text evidence="13">The sequence shown here is derived from an EMBL/GenBank/DDBJ whole genome shotgun (WGS) entry which is preliminary data.</text>
</comment>
<dbReference type="GO" id="GO:0030674">
    <property type="term" value="F:protein-macromolecule adaptor activity"/>
    <property type="evidence" value="ECO:0007669"/>
    <property type="project" value="TreeGrafter"/>
</dbReference>
<keyword evidence="4" id="KW-0813">Transport</keyword>